<gene>
    <name evidence="3" type="ORF">A3C05_03175</name>
</gene>
<dbReference type="Gene3D" id="2.60.40.680">
    <property type="match status" value="1"/>
</dbReference>
<dbReference type="CDD" id="cd08547">
    <property type="entry name" value="Type_II_cohesin"/>
    <property type="match status" value="1"/>
</dbReference>
<feature type="chain" id="PRO_5009522151" description="Cohesin domain-containing protein" evidence="2">
    <location>
        <begin position="40"/>
        <end position="197"/>
    </location>
</feature>
<proteinExistence type="predicted"/>
<evidence type="ECO:0000256" key="2">
    <source>
        <dbReference type="SAM" id="SignalP"/>
    </source>
</evidence>
<feature type="region of interest" description="Disordered" evidence="1">
    <location>
        <begin position="178"/>
        <end position="197"/>
    </location>
</feature>
<dbReference type="InterPro" id="IPR008965">
    <property type="entry name" value="CBM2/CBM3_carb-bd_dom_sf"/>
</dbReference>
<dbReference type="AlphaFoldDB" id="A0A1F5WAQ7"/>
<sequence length="197" mass="21024">MSASAVIRRNKRRKTRKFSALFSVVLLSAFFSIAASANAQQLGASLYIAPPAENPQAGSNFTLTIKTDSLAQPINAVKGVLGYNKDKLEIINVSKIGSIFNLWIEEPQFSNVDGKLRFAGGVPKPGFVGNGGTVLLVIFKAKLAGTASLVWEKGEVLAADGVGTNILTNLQNLDFNIEERSAPPPRNPGKTPKQLMA</sequence>
<dbReference type="SUPFAM" id="SSF49384">
    <property type="entry name" value="Carbohydrate-binding domain"/>
    <property type="match status" value="1"/>
</dbReference>
<dbReference type="Proteomes" id="UP000178743">
    <property type="component" value="Unassembled WGS sequence"/>
</dbReference>
<accession>A0A1F5WAQ7</accession>
<keyword evidence="2" id="KW-0732">Signal</keyword>
<evidence type="ECO:0008006" key="5">
    <source>
        <dbReference type="Google" id="ProtNLM"/>
    </source>
</evidence>
<feature type="signal peptide" evidence="2">
    <location>
        <begin position="1"/>
        <end position="39"/>
    </location>
</feature>
<evidence type="ECO:0000313" key="3">
    <source>
        <dbReference type="EMBL" id="OGF72744.1"/>
    </source>
</evidence>
<reference evidence="3 4" key="1">
    <citation type="journal article" date="2016" name="Nat. Commun.">
        <title>Thousands of microbial genomes shed light on interconnected biogeochemical processes in an aquifer system.</title>
        <authorList>
            <person name="Anantharaman K."/>
            <person name="Brown C.T."/>
            <person name="Hug L.A."/>
            <person name="Sharon I."/>
            <person name="Castelle C.J."/>
            <person name="Probst A.J."/>
            <person name="Thomas B.C."/>
            <person name="Singh A."/>
            <person name="Wilkins M.J."/>
            <person name="Karaoz U."/>
            <person name="Brodie E.L."/>
            <person name="Williams K.H."/>
            <person name="Hubbard S.S."/>
            <person name="Banfield J.F."/>
        </authorList>
    </citation>
    <scope>NUCLEOTIDE SEQUENCE [LARGE SCALE GENOMIC DNA]</scope>
</reference>
<protein>
    <recommendedName>
        <fullName evidence="5">Cohesin domain-containing protein</fullName>
    </recommendedName>
</protein>
<organism evidence="3 4">
    <name type="scientific">Candidatus Giovannonibacteria bacterium RIFCSPHIGHO2_02_FULL_45_40</name>
    <dbReference type="NCBI Taxonomy" id="1798337"/>
    <lineage>
        <taxon>Bacteria</taxon>
        <taxon>Candidatus Giovannoniibacteriota</taxon>
    </lineage>
</organism>
<dbReference type="EMBL" id="MFHP01000015">
    <property type="protein sequence ID" value="OGF72744.1"/>
    <property type="molecule type" value="Genomic_DNA"/>
</dbReference>
<comment type="caution">
    <text evidence="3">The sequence shown here is derived from an EMBL/GenBank/DDBJ whole genome shotgun (WGS) entry which is preliminary data.</text>
</comment>
<dbReference type="GO" id="GO:0030246">
    <property type="term" value="F:carbohydrate binding"/>
    <property type="evidence" value="ECO:0007669"/>
    <property type="project" value="InterPro"/>
</dbReference>
<name>A0A1F5WAQ7_9BACT</name>
<evidence type="ECO:0000256" key="1">
    <source>
        <dbReference type="SAM" id="MobiDB-lite"/>
    </source>
</evidence>
<evidence type="ECO:0000313" key="4">
    <source>
        <dbReference type="Proteomes" id="UP000178743"/>
    </source>
</evidence>